<evidence type="ECO:0000259" key="2">
    <source>
        <dbReference type="Pfam" id="PF20235"/>
    </source>
</evidence>
<feature type="compositionally biased region" description="Basic and acidic residues" evidence="1">
    <location>
        <begin position="36"/>
        <end position="49"/>
    </location>
</feature>
<dbReference type="AlphaFoldDB" id="A0A835BA74"/>
<organism evidence="3 4">
    <name type="scientific">Digitaria exilis</name>
    <dbReference type="NCBI Taxonomy" id="1010633"/>
    <lineage>
        <taxon>Eukaryota</taxon>
        <taxon>Viridiplantae</taxon>
        <taxon>Streptophyta</taxon>
        <taxon>Embryophyta</taxon>
        <taxon>Tracheophyta</taxon>
        <taxon>Spermatophyta</taxon>
        <taxon>Magnoliopsida</taxon>
        <taxon>Liliopsida</taxon>
        <taxon>Poales</taxon>
        <taxon>Poaceae</taxon>
        <taxon>PACMAD clade</taxon>
        <taxon>Panicoideae</taxon>
        <taxon>Panicodae</taxon>
        <taxon>Paniceae</taxon>
        <taxon>Anthephorinae</taxon>
        <taxon>Digitaria</taxon>
    </lineage>
</organism>
<feature type="domain" description="PIR2-like helical" evidence="2">
    <location>
        <begin position="246"/>
        <end position="357"/>
    </location>
</feature>
<dbReference type="PANTHER" id="PTHR33120">
    <property type="entry name" value="EXPRESSED PROTEIN-RELATED"/>
    <property type="match status" value="1"/>
</dbReference>
<dbReference type="OrthoDB" id="592160at2759"/>
<evidence type="ECO:0000313" key="4">
    <source>
        <dbReference type="Proteomes" id="UP000636709"/>
    </source>
</evidence>
<dbReference type="Proteomes" id="UP000636709">
    <property type="component" value="Unassembled WGS sequence"/>
</dbReference>
<evidence type="ECO:0000313" key="3">
    <source>
        <dbReference type="EMBL" id="KAF8691184.1"/>
    </source>
</evidence>
<keyword evidence="4" id="KW-1185">Reference proteome</keyword>
<sequence>MPSLAPRLLAAGVCFGFADPVTNIIANTLSFRESEPDLSFREPEPDDAKRRKHKRKRKTNVREGVFSKIVAGDSPSPPELRTVAERSLQGLVSFLTSYFRYLPTWDALRYLSLARADLLVAVHLIEEDRCYHRKHKFRVCSPAVKSALKCAVCSAGQTNFAVFLDGCFAVVSHVSSFTNTLSAEGCCCFTVDDISWLSELLATPLKLRKHDEPMKLVRNRFNDPVIDVENVPCHLTEALRGTIMDRVHGHYLKAMSRFPMKDLQSHHHRGLLKAGYCFGPLDLVSNIIVNTLWYGISFSPTEEFEVNMISTLRHVEARSVNGLIAFVLAWFPEISKHQAMIYLLNSNLDVCNTVQMTKPKVCDDSGYMAAAKAASHPNPEAYSEFVSRYFSGVRSRVISLLQGSQVISSAKISEVCTLLAIPTVELSEPVVELTEDAMKRITQYKEEFLSQQSLVRRKVETALRNYKQSKVILGSYYDLGIICGLNDCVGEVTGVFDTKYKYTHNNSMDNNGKKILKPPSQ</sequence>
<dbReference type="PANTHER" id="PTHR33120:SF16">
    <property type="entry name" value="PIR2-LIKE HELICAL DOMAIN-CONTAINING PROTEIN"/>
    <property type="match status" value="1"/>
</dbReference>
<protein>
    <recommendedName>
        <fullName evidence="2">PIR2-like helical domain-containing protein</fullName>
    </recommendedName>
</protein>
<reference evidence="3" key="1">
    <citation type="submission" date="2020-07" db="EMBL/GenBank/DDBJ databases">
        <title>Genome sequence and genetic diversity analysis of an under-domesticated orphan crop, white fonio (Digitaria exilis).</title>
        <authorList>
            <person name="Bennetzen J.L."/>
            <person name="Chen S."/>
            <person name="Ma X."/>
            <person name="Wang X."/>
            <person name="Yssel A.E.J."/>
            <person name="Chaluvadi S.R."/>
            <person name="Johnson M."/>
            <person name="Gangashetty P."/>
            <person name="Hamidou F."/>
            <person name="Sanogo M.D."/>
            <person name="Zwaenepoel A."/>
            <person name="Wallace J."/>
            <person name="Van De Peer Y."/>
            <person name="Van Deynze A."/>
        </authorList>
    </citation>
    <scope>NUCLEOTIDE SEQUENCE</scope>
    <source>
        <tissue evidence="3">Leaves</tissue>
    </source>
</reference>
<feature type="domain" description="PIR2-like helical" evidence="2">
    <location>
        <begin position="2"/>
        <end position="126"/>
    </location>
</feature>
<dbReference type="EMBL" id="JACEFO010001965">
    <property type="protein sequence ID" value="KAF8691184.1"/>
    <property type="molecule type" value="Genomic_DNA"/>
</dbReference>
<comment type="caution">
    <text evidence="3">The sequence shown here is derived from an EMBL/GenBank/DDBJ whole genome shotgun (WGS) entry which is preliminary data.</text>
</comment>
<gene>
    <name evidence="3" type="ORF">HU200_040301</name>
</gene>
<dbReference type="Pfam" id="PF20235">
    <property type="entry name" value="PIR2-like_helical"/>
    <property type="match status" value="2"/>
</dbReference>
<name>A0A835BA74_9POAL</name>
<feature type="region of interest" description="Disordered" evidence="1">
    <location>
        <begin position="36"/>
        <end position="59"/>
    </location>
</feature>
<accession>A0A835BA74</accession>
<evidence type="ECO:0000256" key="1">
    <source>
        <dbReference type="SAM" id="MobiDB-lite"/>
    </source>
</evidence>
<feature type="compositionally biased region" description="Basic residues" evidence="1">
    <location>
        <begin position="50"/>
        <end position="59"/>
    </location>
</feature>
<proteinExistence type="predicted"/>
<dbReference type="InterPro" id="IPR046527">
    <property type="entry name" value="PIR2-like_helical"/>
</dbReference>